<evidence type="ECO:0000256" key="15">
    <source>
        <dbReference type="ARBA" id="ARBA00043176"/>
    </source>
</evidence>
<evidence type="ECO:0000259" key="16">
    <source>
        <dbReference type="Pfam" id="PF08543"/>
    </source>
</evidence>
<evidence type="ECO:0000256" key="1">
    <source>
        <dbReference type="ARBA" id="ARBA00000151"/>
    </source>
</evidence>
<dbReference type="NCBIfam" id="TIGR00097">
    <property type="entry name" value="HMP-P_kinase"/>
    <property type="match status" value="1"/>
</dbReference>
<dbReference type="InterPro" id="IPR029056">
    <property type="entry name" value="Ribokinase-like"/>
</dbReference>
<keyword evidence="8" id="KW-0808">Transferase</keyword>
<evidence type="ECO:0000256" key="4">
    <source>
        <dbReference type="ARBA" id="ARBA00009879"/>
    </source>
</evidence>
<dbReference type="Gene3D" id="3.40.1190.20">
    <property type="match status" value="1"/>
</dbReference>
<evidence type="ECO:0000256" key="11">
    <source>
        <dbReference type="ARBA" id="ARBA00022840"/>
    </source>
</evidence>
<evidence type="ECO:0000256" key="10">
    <source>
        <dbReference type="ARBA" id="ARBA00022777"/>
    </source>
</evidence>
<evidence type="ECO:0000256" key="5">
    <source>
        <dbReference type="ARBA" id="ARBA00012135"/>
    </source>
</evidence>
<dbReference type="GO" id="GO:0005524">
    <property type="term" value="F:ATP binding"/>
    <property type="evidence" value="ECO:0007669"/>
    <property type="project" value="UniProtKB-KW"/>
</dbReference>
<accession>A0A2A6DWW7</accession>
<comment type="pathway">
    <text evidence="3">Cofactor biosynthesis; thiamine diphosphate biosynthesis; 4-amino-2-methyl-5-diphosphomethylpyrimidine from 5-amino-1-(5-phospho-D-ribosyl)imidazole: step 3/3.</text>
</comment>
<evidence type="ECO:0000256" key="13">
    <source>
        <dbReference type="ARBA" id="ARBA00037917"/>
    </source>
</evidence>
<proteinExistence type="inferred from homology"/>
<dbReference type="GO" id="GO:0005829">
    <property type="term" value="C:cytosol"/>
    <property type="evidence" value="ECO:0007669"/>
    <property type="project" value="TreeGrafter"/>
</dbReference>
<keyword evidence="10 17" id="KW-0418">Kinase</keyword>
<evidence type="ECO:0000256" key="8">
    <source>
        <dbReference type="ARBA" id="ARBA00022679"/>
    </source>
</evidence>
<protein>
    <recommendedName>
        <fullName evidence="7">Hydroxymethylpyrimidine/phosphomethylpyrimidine kinase</fullName>
        <ecNumber evidence="5">2.7.1.49</ecNumber>
        <ecNumber evidence="6">2.7.4.7</ecNumber>
    </recommendedName>
    <alternativeName>
        <fullName evidence="14">Hydroxymethylpyrimidine kinase</fullName>
    </alternativeName>
    <alternativeName>
        <fullName evidence="15">Hydroxymethylpyrimidine phosphate kinase</fullName>
    </alternativeName>
</protein>
<dbReference type="CDD" id="cd01169">
    <property type="entry name" value="HMPP_kinase"/>
    <property type="match status" value="1"/>
</dbReference>
<dbReference type="AlphaFoldDB" id="A0A2A6DWW7"/>
<evidence type="ECO:0000256" key="7">
    <source>
        <dbReference type="ARBA" id="ARBA00019161"/>
    </source>
</evidence>
<feature type="domain" description="Pyridoxamine kinase/Phosphomethylpyrimidine kinase" evidence="16">
    <location>
        <begin position="11"/>
        <end position="255"/>
    </location>
</feature>
<dbReference type="PANTHER" id="PTHR20858">
    <property type="entry name" value="PHOSPHOMETHYLPYRIMIDINE KINASE"/>
    <property type="match status" value="1"/>
</dbReference>
<dbReference type="GO" id="GO:0008902">
    <property type="term" value="F:hydroxymethylpyrimidine kinase activity"/>
    <property type="evidence" value="ECO:0007669"/>
    <property type="project" value="UniProtKB-EC"/>
</dbReference>
<keyword evidence="12" id="KW-0784">Thiamine biosynthesis</keyword>
<dbReference type="InterPro" id="IPR004399">
    <property type="entry name" value="HMP/HMP-P_kinase_dom"/>
</dbReference>
<dbReference type="EMBL" id="MOXJ01000043">
    <property type="protein sequence ID" value="PDO09380.1"/>
    <property type="molecule type" value="Genomic_DNA"/>
</dbReference>
<dbReference type="EC" id="2.7.1.49" evidence="5"/>
<comment type="catalytic activity">
    <reaction evidence="2">
        <text>4-amino-2-methyl-5-(phosphooxymethyl)pyrimidine + ATP = 4-amino-2-methyl-5-(diphosphooxymethyl)pyrimidine + ADP</text>
        <dbReference type="Rhea" id="RHEA:19893"/>
        <dbReference type="ChEBI" id="CHEBI:30616"/>
        <dbReference type="ChEBI" id="CHEBI:57841"/>
        <dbReference type="ChEBI" id="CHEBI:58354"/>
        <dbReference type="ChEBI" id="CHEBI:456216"/>
        <dbReference type="EC" id="2.7.4.7"/>
    </reaction>
</comment>
<dbReference type="GO" id="GO:0009228">
    <property type="term" value="P:thiamine biosynthetic process"/>
    <property type="evidence" value="ECO:0007669"/>
    <property type="project" value="UniProtKB-KW"/>
</dbReference>
<evidence type="ECO:0000256" key="14">
    <source>
        <dbReference type="ARBA" id="ARBA00042102"/>
    </source>
</evidence>
<evidence type="ECO:0000256" key="9">
    <source>
        <dbReference type="ARBA" id="ARBA00022741"/>
    </source>
</evidence>
<dbReference type="Proteomes" id="UP000243688">
    <property type="component" value="Unassembled WGS sequence"/>
</dbReference>
<dbReference type="SUPFAM" id="SSF53613">
    <property type="entry name" value="Ribokinase-like"/>
    <property type="match status" value="1"/>
</dbReference>
<evidence type="ECO:0000256" key="6">
    <source>
        <dbReference type="ARBA" id="ARBA00012963"/>
    </source>
</evidence>
<gene>
    <name evidence="17" type="ORF">BLM47_12930</name>
</gene>
<comment type="similarity">
    <text evidence="4">Belongs to the ThiD family.</text>
</comment>
<dbReference type="PANTHER" id="PTHR20858:SF17">
    <property type="entry name" value="HYDROXYMETHYLPYRIMIDINE_PHOSPHOMETHYLPYRIMIDINE KINASE THI20-RELATED"/>
    <property type="match status" value="1"/>
</dbReference>
<dbReference type="GO" id="GO:0008972">
    <property type="term" value="F:phosphomethylpyrimidine kinase activity"/>
    <property type="evidence" value="ECO:0007669"/>
    <property type="project" value="UniProtKB-EC"/>
</dbReference>
<dbReference type="EC" id="2.7.4.7" evidence="6"/>
<evidence type="ECO:0000313" key="17">
    <source>
        <dbReference type="EMBL" id="PDO09380.1"/>
    </source>
</evidence>
<evidence type="ECO:0000256" key="12">
    <source>
        <dbReference type="ARBA" id="ARBA00022977"/>
    </source>
</evidence>
<keyword evidence="9" id="KW-0547">Nucleotide-binding</keyword>
<organism evidence="17 18">
    <name type="scientific">Candidatus Reconcilbacillus cellulovorans</name>
    <dbReference type="NCBI Taxonomy" id="1906605"/>
    <lineage>
        <taxon>Bacteria</taxon>
        <taxon>Bacillati</taxon>
        <taxon>Bacillota</taxon>
        <taxon>Bacilli</taxon>
        <taxon>Bacillales</taxon>
        <taxon>Paenibacillaceae</taxon>
        <taxon>Candidatus Reconcilbacillus</taxon>
    </lineage>
</organism>
<comment type="pathway">
    <text evidence="13">Cofactor biosynthesis; thiamine diphosphate biosynthesis; 4-amino-2-methyl-5-diphosphomethylpyrimidine from 5-amino-1-(5-phospho-D-ribosyl)imidazole: step 2/3.</text>
</comment>
<evidence type="ECO:0000256" key="3">
    <source>
        <dbReference type="ARBA" id="ARBA00004769"/>
    </source>
</evidence>
<evidence type="ECO:0000256" key="2">
    <source>
        <dbReference type="ARBA" id="ARBA00000565"/>
    </source>
</evidence>
<comment type="catalytic activity">
    <reaction evidence="1">
        <text>4-amino-5-hydroxymethyl-2-methylpyrimidine + ATP = 4-amino-2-methyl-5-(phosphooxymethyl)pyrimidine + ADP + H(+)</text>
        <dbReference type="Rhea" id="RHEA:23096"/>
        <dbReference type="ChEBI" id="CHEBI:15378"/>
        <dbReference type="ChEBI" id="CHEBI:16892"/>
        <dbReference type="ChEBI" id="CHEBI:30616"/>
        <dbReference type="ChEBI" id="CHEBI:58354"/>
        <dbReference type="ChEBI" id="CHEBI:456216"/>
        <dbReference type="EC" id="2.7.1.49"/>
    </reaction>
</comment>
<dbReference type="InterPro" id="IPR013749">
    <property type="entry name" value="PM/HMP-P_kinase-1"/>
</dbReference>
<dbReference type="FunFam" id="3.40.1190.20:FF:000003">
    <property type="entry name" value="Phosphomethylpyrimidine kinase ThiD"/>
    <property type="match status" value="1"/>
</dbReference>
<evidence type="ECO:0000313" key="18">
    <source>
        <dbReference type="Proteomes" id="UP000243688"/>
    </source>
</evidence>
<keyword evidence="11" id="KW-0067">ATP-binding</keyword>
<comment type="caution">
    <text evidence="17">The sequence shown here is derived from an EMBL/GenBank/DDBJ whole genome shotgun (WGS) entry which is preliminary data.</text>
</comment>
<dbReference type="Pfam" id="PF08543">
    <property type="entry name" value="Phos_pyr_kin"/>
    <property type="match status" value="1"/>
</dbReference>
<name>A0A2A6DWW7_9BACL</name>
<sequence>MRVALTIAGSDSGGGAGIQADLKTFQMLGVFGTSAVTAVTAQNTLGVRGVYPIPPEGVAAQIDAVLEDLGADAAKTGMLVHAELIAVVAERVRYHRLDRLVVDPVMVAKGGTRLLEPDAERALRDLLLPLAFVVTPNAPEAEALTGLRVTDRRSQERAAEMLVRELGARAAVVKGGHLDGPPVDVLFDGREWTYLEGERIATRHTHGTGCTFSAALAAELAKGRPLDEAVRTAKAFVTAAVRRVPGIGGGHGPINHWAYAEDKR</sequence>
<reference evidence="17 18" key="1">
    <citation type="submission" date="2016-12" db="EMBL/GenBank/DDBJ databases">
        <title>Candidatus Reconcilibacillus cellulovorans genome.</title>
        <authorList>
            <person name="Kolinko S."/>
            <person name="Wu Y.-W."/>
            <person name="Tachea F."/>
            <person name="Denzel E."/>
            <person name="Hiras J."/>
            <person name="Baecker N."/>
            <person name="Chan L.J."/>
            <person name="Eichorst S.A."/>
            <person name="Frey D."/>
            <person name="Adams P.D."/>
            <person name="Pray T."/>
            <person name="Tanjore D."/>
            <person name="Petzold C.J."/>
            <person name="Gladden J.M."/>
            <person name="Simmons B.A."/>
            <person name="Singer S.W."/>
        </authorList>
    </citation>
    <scope>NUCLEOTIDE SEQUENCE [LARGE SCALE GENOMIC DNA]</scope>
    <source>
        <strain evidence="17">JTherm</strain>
    </source>
</reference>